<dbReference type="RefSeq" id="WP_166396672.1">
    <property type="nucleotide sequence ID" value="NZ_CP045121.1"/>
</dbReference>
<protein>
    <submittedName>
        <fullName evidence="3">Uncharacterized protein</fullName>
    </submittedName>
</protein>
<evidence type="ECO:0000256" key="2">
    <source>
        <dbReference type="SAM" id="Phobius"/>
    </source>
</evidence>
<feature type="region of interest" description="Disordered" evidence="1">
    <location>
        <begin position="60"/>
        <end position="82"/>
    </location>
</feature>
<organism evidence="3 4">
    <name type="scientific">Rubrobacter marinus</name>
    <dbReference type="NCBI Taxonomy" id="2653852"/>
    <lineage>
        <taxon>Bacteria</taxon>
        <taxon>Bacillati</taxon>
        <taxon>Actinomycetota</taxon>
        <taxon>Rubrobacteria</taxon>
        <taxon>Rubrobacterales</taxon>
        <taxon>Rubrobacteraceae</taxon>
        <taxon>Rubrobacter</taxon>
    </lineage>
</organism>
<evidence type="ECO:0000256" key="1">
    <source>
        <dbReference type="SAM" id="MobiDB-lite"/>
    </source>
</evidence>
<keyword evidence="4" id="KW-1185">Reference proteome</keyword>
<gene>
    <name evidence="3" type="ORF">GBA65_11295</name>
</gene>
<sequence>MLARQSLLISAVSNLAEMVGDLMAVNGLPRRAIIDYPEPEHASDRLPLPDRRGRSLAALTGRTSLGRPASGTPVRRPDALPSDISHDKFGTLARRRRAILASSLAALALAAILAWQVL</sequence>
<dbReference type="EMBL" id="CP045121">
    <property type="protein sequence ID" value="QIN79010.1"/>
    <property type="molecule type" value="Genomic_DNA"/>
</dbReference>
<dbReference type="AlphaFoldDB" id="A0A6G8PXU5"/>
<keyword evidence="2" id="KW-0472">Membrane</keyword>
<dbReference type="KEGG" id="rmar:GBA65_11295"/>
<reference evidence="3 4" key="1">
    <citation type="submission" date="2019-10" db="EMBL/GenBank/DDBJ databases">
        <title>Rubrobacter sp nov SCSIO 52915 isolated from a deep-sea sediment in the South China Sea.</title>
        <authorList>
            <person name="Chen R.W."/>
        </authorList>
    </citation>
    <scope>NUCLEOTIDE SEQUENCE [LARGE SCALE GENOMIC DNA]</scope>
    <source>
        <strain evidence="3 4">SCSIO 52915</strain>
    </source>
</reference>
<evidence type="ECO:0000313" key="4">
    <source>
        <dbReference type="Proteomes" id="UP000502706"/>
    </source>
</evidence>
<keyword evidence="2" id="KW-1133">Transmembrane helix</keyword>
<name>A0A6G8PXU5_9ACTN</name>
<accession>A0A6G8PXU5</accession>
<evidence type="ECO:0000313" key="3">
    <source>
        <dbReference type="EMBL" id="QIN79010.1"/>
    </source>
</evidence>
<proteinExistence type="predicted"/>
<feature type="transmembrane region" description="Helical" evidence="2">
    <location>
        <begin position="98"/>
        <end position="117"/>
    </location>
</feature>
<keyword evidence="2" id="KW-0812">Transmembrane</keyword>
<dbReference type="Proteomes" id="UP000502706">
    <property type="component" value="Chromosome"/>
</dbReference>